<dbReference type="EMBL" id="JAACJK010000001">
    <property type="protein sequence ID" value="KAF5342401.1"/>
    <property type="molecule type" value="Genomic_DNA"/>
</dbReference>
<dbReference type="InterPro" id="IPR046496">
    <property type="entry name" value="DUF6589"/>
</dbReference>
<gene>
    <name evidence="3" type="ORF">D9611_001386</name>
</gene>
<feature type="domain" description="DUF6589" evidence="2">
    <location>
        <begin position="386"/>
        <end position="805"/>
    </location>
</feature>
<keyword evidence="4" id="KW-1185">Reference proteome</keyword>
<evidence type="ECO:0000313" key="4">
    <source>
        <dbReference type="Proteomes" id="UP000541558"/>
    </source>
</evidence>
<feature type="region of interest" description="Disordered" evidence="1">
    <location>
        <begin position="156"/>
        <end position="214"/>
    </location>
</feature>
<accession>A0A8H5FMP7</accession>
<evidence type="ECO:0000256" key="1">
    <source>
        <dbReference type="SAM" id="MobiDB-lite"/>
    </source>
</evidence>
<dbReference type="OrthoDB" id="4743193at2759"/>
<reference evidence="3 4" key="1">
    <citation type="journal article" date="2020" name="ISME J.">
        <title>Uncovering the hidden diversity of litter-decomposition mechanisms in mushroom-forming fungi.</title>
        <authorList>
            <person name="Floudas D."/>
            <person name="Bentzer J."/>
            <person name="Ahren D."/>
            <person name="Johansson T."/>
            <person name="Persson P."/>
            <person name="Tunlid A."/>
        </authorList>
    </citation>
    <scope>NUCLEOTIDE SEQUENCE [LARGE SCALE GENOMIC DNA]</scope>
    <source>
        <strain evidence="3 4">CBS 175.51</strain>
    </source>
</reference>
<sequence length="888" mass="100490">MYYTFSEIYNSFRDRGATILSFFNYISSQTPEQGHRDVIGDPVALVEAIYRRNEKEIFDWAFEIVRDKVTGEVSLLSGPIGGLHFNASKASPDILQGPYMYNTAIRMLTAAPTLWKLVGSLLDSKEAHKSNMDKYGLSTDVRDILETYRKQVEPDLGEIGGELAMDSDEEDDEDNPDPDVDEEELESETTAMDVDSAATGTESNRDDMTKRQRRRMERNRALIVIKTVVCISIMLQSTSQKCNFLQSIIGIFCHSTAVPEKVIETLAHAGLSVSLSSIHRIVKSFSIKAVNRLKASVRTMKTSFAYDNFDINFKVAQPTVEHPTLFVSATSATAIPLYDGGPLNLNLEAMKASQEMWDRSKLNPNPPRPLNHSQDSLQRTLDDMLSDSDHFAPAEGGLSVFERRLAWHVRNILIEHCPHDYFTHLRTQNGQPMAVNPIPLHKTTQIPCRAMNIKESTPDGNIEVVNNLLRQGGLGTPSDRSFSQNQDADMTDYVYLFHGDLLTIERLEGVQATRRIEQTAKNRFQFLIPVPGLFHFLMAAADCILRTWIPPDSRMDDNSLYAHVGIIRPNETGKMTTKPGYHRTLEVIQTDIWASMLDCWAIVAKDENPSWTSLEAFAKGEPSWDLIVSLSETIVQRYVATTESTSSHRRKGASHRDPVFENQCLRNRDELLFLETYHAMNAGDIGRVESTFLSWIYLFRATGKHKYSSHLLRFSHNLRHVYPKEISKIIRMNWLVNPTGKMHGFRGVDWLVERNNLYTKVIYGGHGSNRTLSRILEESILIEIFRESHLAIELGFHLKHRTIRHSPPNMTRTVTALLAHLKATEPHSFKPGLESRKTNWTAPDNIAVGMDQVEDALYVKGKGQDIGTGEDNELDESEVVEVEPEDLL</sequence>
<proteinExistence type="predicted"/>
<evidence type="ECO:0000313" key="3">
    <source>
        <dbReference type="EMBL" id="KAF5342401.1"/>
    </source>
</evidence>
<protein>
    <recommendedName>
        <fullName evidence="2">DUF6589 domain-containing protein</fullName>
    </recommendedName>
</protein>
<feature type="compositionally biased region" description="Acidic residues" evidence="1">
    <location>
        <begin position="165"/>
        <end position="187"/>
    </location>
</feature>
<feature type="region of interest" description="Disordered" evidence="1">
    <location>
        <begin position="862"/>
        <end position="888"/>
    </location>
</feature>
<dbReference type="Proteomes" id="UP000541558">
    <property type="component" value="Unassembled WGS sequence"/>
</dbReference>
<name>A0A8H5FMP7_9AGAR</name>
<comment type="caution">
    <text evidence="3">The sequence shown here is derived from an EMBL/GenBank/DDBJ whole genome shotgun (WGS) entry which is preliminary data.</text>
</comment>
<organism evidence="3 4">
    <name type="scientific">Ephemerocybe angulata</name>
    <dbReference type="NCBI Taxonomy" id="980116"/>
    <lineage>
        <taxon>Eukaryota</taxon>
        <taxon>Fungi</taxon>
        <taxon>Dikarya</taxon>
        <taxon>Basidiomycota</taxon>
        <taxon>Agaricomycotina</taxon>
        <taxon>Agaricomycetes</taxon>
        <taxon>Agaricomycetidae</taxon>
        <taxon>Agaricales</taxon>
        <taxon>Agaricineae</taxon>
        <taxon>Psathyrellaceae</taxon>
        <taxon>Ephemerocybe</taxon>
    </lineage>
</organism>
<dbReference type="Pfam" id="PF20231">
    <property type="entry name" value="DUF6589"/>
    <property type="match status" value="1"/>
</dbReference>
<feature type="compositionally biased region" description="Acidic residues" evidence="1">
    <location>
        <begin position="868"/>
        <end position="888"/>
    </location>
</feature>
<dbReference type="AlphaFoldDB" id="A0A8H5FMP7"/>
<evidence type="ECO:0000259" key="2">
    <source>
        <dbReference type="Pfam" id="PF20231"/>
    </source>
</evidence>